<evidence type="ECO:0000256" key="5">
    <source>
        <dbReference type="ARBA" id="ARBA00023211"/>
    </source>
</evidence>
<keyword evidence="2" id="KW-0997">Cell inner membrane</keyword>
<evidence type="ECO:0000313" key="8">
    <source>
        <dbReference type="Proteomes" id="UP000252357"/>
    </source>
</evidence>
<evidence type="ECO:0000256" key="3">
    <source>
        <dbReference type="ARBA" id="ARBA00022723"/>
    </source>
</evidence>
<sequence length="317" mass="36140">MSPQCNTGNYSYLTRMTDHHDYPATLNTSEDPPTHHYRAIWISDVHLGTAGCKAGYLLDFLKHNESDKLYLVGDIIDGWQLRKGWTWQQTHNDVVQKILRKARKGTKVFYIPGNHDEFARDYLNISFGDIQVCDEAVHTCLDGKRLWVTHGDLFDGVIQHAKWLAYLGDTLYTFILALNHWFNRIRHRCGLSYWSLSQYLKHKVKNAVSFITDFEEALVEQAQRRGYDGVVCGHIHKAEIREINGTLYCNDGDWVESLTALVETHQGELKIITWATLAESSKKLKTIPALTAPVSPSTSSTLRKALFNSRTTPSTSL</sequence>
<organism evidence="7 8">
    <name type="scientific">Parvibium lacunae</name>
    <dbReference type="NCBI Taxonomy" id="1888893"/>
    <lineage>
        <taxon>Bacteria</taxon>
        <taxon>Pseudomonadati</taxon>
        <taxon>Pseudomonadota</taxon>
        <taxon>Betaproteobacteria</taxon>
        <taxon>Burkholderiales</taxon>
        <taxon>Alcaligenaceae</taxon>
        <taxon>Parvibium</taxon>
    </lineage>
</organism>
<dbReference type="GO" id="GO:0009245">
    <property type="term" value="P:lipid A biosynthetic process"/>
    <property type="evidence" value="ECO:0007669"/>
    <property type="project" value="TreeGrafter"/>
</dbReference>
<dbReference type="Gene3D" id="3.60.21.10">
    <property type="match status" value="1"/>
</dbReference>
<dbReference type="InterPro" id="IPR029052">
    <property type="entry name" value="Metallo-depent_PP-like"/>
</dbReference>
<dbReference type="GO" id="GO:0016020">
    <property type="term" value="C:membrane"/>
    <property type="evidence" value="ECO:0007669"/>
    <property type="project" value="GOC"/>
</dbReference>
<evidence type="ECO:0000256" key="4">
    <source>
        <dbReference type="ARBA" id="ARBA00023136"/>
    </source>
</evidence>
<dbReference type="PANTHER" id="PTHR34990:SF2">
    <property type="entry name" value="BLL8164 PROTEIN"/>
    <property type="match status" value="1"/>
</dbReference>
<keyword evidence="1" id="KW-1003">Cell membrane</keyword>
<gene>
    <name evidence="7" type="ORF">DU000_01885</name>
</gene>
<dbReference type="OrthoDB" id="9802481at2"/>
<proteinExistence type="predicted"/>
<dbReference type="SUPFAM" id="SSF56300">
    <property type="entry name" value="Metallo-dependent phosphatases"/>
    <property type="match status" value="1"/>
</dbReference>
<evidence type="ECO:0000256" key="2">
    <source>
        <dbReference type="ARBA" id="ARBA00022519"/>
    </source>
</evidence>
<keyword evidence="8" id="KW-1185">Reference proteome</keyword>
<reference evidence="7 8" key="1">
    <citation type="journal article" date="2018" name="Int. J. Syst. Evol. Microbiol.">
        <title>Parvibium lacunae gen. nov., sp. nov., a new member of the family Alcaligenaceae isolated from a freshwater pond.</title>
        <authorList>
            <person name="Chen W.M."/>
            <person name="Xie P.B."/>
            <person name="Hsu M.Y."/>
            <person name="Sheu S.Y."/>
        </authorList>
    </citation>
    <scope>NUCLEOTIDE SEQUENCE [LARGE SCALE GENOMIC DNA]</scope>
    <source>
        <strain evidence="7 8">KMB9</strain>
    </source>
</reference>
<protein>
    <submittedName>
        <fullName evidence="7">UDP-2,3-diacylglucosamine diphosphatase</fullName>
    </submittedName>
</protein>
<accession>A0A368L7B6</accession>
<feature type="domain" description="Calcineurin-like phosphoesterase" evidence="6">
    <location>
        <begin position="39"/>
        <end position="237"/>
    </location>
</feature>
<dbReference type="Pfam" id="PF00149">
    <property type="entry name" value="Metallophos"/>
    <property type="match status" value="1"/>
</dbReference>
<evidence type="ECO:0000259" key="6">
    <source>
        <dbReference type="Pfam" id="PF00149"/>
    </source>
</evidence>
<comment type="caution">
    <text evidence="7">The sequence shown here is derived from an EMBL/GenBank/DDBJ whole genome shotgun (WGS) entry which is preliminary data.</text>
</comment>
<dbReference type="RefSeq" id="WP_114401654.1">
    <property type="nucleotide sequence ID" value="NZ_QPGB01000001.1"/>
</dbReference>
<dbReference type="GO" id="GO:0046872">
    <property type="term" value="F:metal ion binding"/>
    <property type="evidence" value="ECO:0007669"/>
    <property type="project" value="UniProtKB-KW"/>
</dbReference>
<keyword evidence="5" id="KW-0464">Manganese</keyword>
<dbReference type="GO" id="GO:0008758">
    <property type="term" value="F:UDP-2,3-diacylglucosamine hydrolase activity"/>
    <property type="evidence" value="ECO:0007669"/>
    <property type="project" value="TreeGrafter"/>
</dbReference>
<keyword evidence="4" id="KW-0472">Membrane</keyword>
<keyword evidence="3" id="KW-0479">Metal-binding</keyword>
<dbReference type="AlphaFoldDB" id="A0A368L7B6"/>
<dbReference type="PANTHER" id="PTHR34990">
    <property type="entry name" value="UDP-2,3-DIACYLGLUCOSAMINE HYDROLASE-RELATED"/>
    <property type="match status" value="1"/>
</dbReference>
<dbReference type="InterPro" id="IPR043461">
    <property type="entry name" value="LpxH-like"/>
</dbReference>
<dbReference type="EMBL" id="QPGB01000001">
    <property type="protein sequence ID" value="RCS59504.1"/>
    <property type="molecule type" value="Genomic_DNA"/>
</dbReference>
<evidence type="ECO:0000256" key="1">
    <source>
        <dbReference type="ARBA" id="ARBA00022475"/>
    </source>
</evidence>
<dbReference type="Proteomes" id="UP000252357">
    <property type="component" value="Unassembled WGS sequence"/>
</dbReference>
<name>A0A368L7B6_9BURK</name>
<evidence type="ECO:0000313" key="7">
    <source>
        <dbReference type="EMBL" id="RCS59504.1"/>
    </source>
</evidence>
<dbReference type="CDD" id="cd07398">
    <property type="entry name" value="MPP_YbbF-LpxH"/>
    <property type="match status" value="1"/>
</dbReference>
<dbReference type="InterPro" id="IPR004843">
    <property type="entry name" value="Calcineurin-like_PHP"/>
</dbReference>